<proteinExistence type="predicted"/>
<keyword evidence="2" id="KW-1185">Reference proteome</keyword>
<dbReference type="KEGG" id="cmar:IMCC12053_2829"/>
<name>A0A0N9ZSE0_9RHOB</name>
<protein>
    <submittedName>
        <fullName evidence="1">Uncharacterized protein</fullName>
    </submittedName>
</protein>
<reference evidence="1 2" key="1">
    <citation type="submission" date="2015-05" db="EMBL/GenBank/DDBJ databases">
        <authorList>
            <person name="Wang D.B."/>
            <person name="Wang M."/>
        </authorList>
    </citation>
    <scope>NUCLEOTIDE SEQUENCE [LARGE SCALE GENOMIC DNA]</scope>
    <source>
        <strain evidence="1 2">IMCC 12053</strain>
    </source>
</reference>
<dbReference type="Proteomes" id="UP000064920">
    <property type="component" value="Chromosome"/>
</dbReference>
<evidence type="ECO:0000313" key="2">
    <source>
        <dbReference type="Proteomes" id="UP000064920"/>
    </source>
</evidence>
<evidence type="ECO:0000313" key="1">
    <source>
        <dbReference type="EMBL" id="ALI56776.1"/>
    </source>
</evidence>
<dbReference type="EMBL" id="CP012023">
    <property type="protein sequence ID" value="ALI56776.1"/>
    <property type="molecule type" value="Genomic_DNA"/>
</dbReference>
<gene>
    <name evidence="1" type="ORF">IMCC12053_2829</name>
</gene>
<sequence length="59" mass="6704">MGHKVGDCHSYASNKTGDRWAALWKVWDCRYNQAQATAIRHALRPFVVSASASRPDDDW</sequence>
<accession>A0A0N9ZSE0</accession>
<organism evidence="1 2">
    <name type="scientific">Celeribacter marinus</name>
    <dbReference type="NCBI Taxonomy" id="1397108"/>
    <lineage>
        <taxon>Bacteria</taxon>
        <taxon>Pseudomonadati</taxon>
        <taxon>Pseudomonadota</taxon>
        <taxon>Alphaproteobacteria</taxon>
        <taxon>Rhodobacterales</taxon>
        <taxon>Roseobacteraceae</taxon>
        <taxon>Celeribacter</taxon>
    </lineage>
</organism>
<dbReference type="AlphaFoldDB" id="A0A0N9ZSE0"/>